<dbReference type="InterPro" id="IPR009057">
    <property type="entry name" value="Homeodomain-like_sf"/>
</dbReference>
<feature type="domain" description="HTH tetR-type" evidence="5">
    <location>
        <begin position="22"/>
        <end position="82"/>
    </location>
</feature>
<sequence>MRYAEDVAKAIKQRLTRQESRLETRTKLLESAAQLFARGGYEGASVDLIAESAGYSKGAFYSNFESKEAIFLELLDIHKRREIDALAALLAQDIPASELLSLIRSGESGRGSDFRIGLLSAEFQLQACRDKTFAKTYAKLHRTHRDTMAGLVVKLFAKLARTPPSAPKDLADIIMGLTTGLSLQETSVQGPLRKGFINEAILLVLGLDRVGEKRA</sequence>
<dbReference type="PANTHER" id="PTHR30055:SF234">
    <property type="entry name" value="HTH-TYPE TRANSCRIPTIONAL REGULATOR BETI"/>
    <property type="match status" value="1"/>
</dbReference>
<evidence type="ECO:0000256" key="3">
    <source>
        <dbReference type="ARBA" id="ARBA00023163"/>
    </source>
</evidence>
<dbReference type="GO" id="GO:0000976">
    <property type="term" value="F:transcription cis-regulatory region binding"/>
    <property type="evidence" value="ECO:0007669"/>
    <property type="project" value="TreeGrafter"/>
</dbReference>
<dbReference type="STRING" id="1198114.AciX9_1116"/>
<dbReference type="PaxDb" id="1198114-AciX9_1116"/>
<dbReference type="GO" id="GO:0003700">
    <property type="term" value="F:DNA-binding transcription factor activity"/>
    <property type="evidence" value="ECO:0007669"/>
    <property type="project" value="TreeGrafter"/>
</dbReference>
<dbReference type="InterPro" id="IPR001647">
    <property type="entry name" value="HTH_TetR"/>
</dbReference>
<feature type="DNA-binding region" description="H-T-H motif" evidence="4">
    <location>
        <begin position="45"/>
        <end position="64"/>
    </location>
</feature>
<keyword evidence="3" id="KW-0804">Transcription</keyword>
<reference evidence="7" key="1">
    <citation type="submission" date="2011-01" db="EMBL/GenBank/DDBJ databases">
        <title>Complete sequence of chromosome of Acidobacterium sp. MP5ACTX9.</title>
        <authorList>
            <consortium name="US DOE Joint Genome Institute"/>
            <person name="Lucas S."/>
            <person name="Copeland A."/>
            <person name="Lapidus A."/>
            <person name="Cheng J.-F."/>
            <person name="Goodwin L."/>
            <person name="Pitluck S."/>
            <person name="Teshima H."/>
            <person name="Detter J.C."/>
            <person name="Han C."/>
            <person name="Tapia R."/>
            <person name="Land M."/>
            <person name="Hauser L."/>
            <person name="Kyrpides N."/>
            <person name="Ivanova N."/>
            <person name="Ovchinnikova G."/>
            <person name="Pagani I."/>
            <person name="Rawat S.R."/>
            <person name="Mannisto M."/>
            <person name="Haggblom M.M."/>
            <person name="Woyke T."/>
        </authorList>
    </citation>
    <scope>NUCLEOTIDE SEQUENCE [LARGE SCALE GENOMIC DNA]</scope>
    <source>
        <strain evidence="7">MP5ACTX9</strain>
    </source>
</reference>
<name>E8X3I8_GRATM</name>
<dbReference type="InterPro" id="IPR050109">
    <property type="entry name" value="HTH-type_TetR-like_transc_reg"/>
</dbReference>
<evidence type="ECO:0000259" key="5">
    <source>
        <dbReference type="PROSITE" id="PS50977"/>
    </source>
</evidence>
<dbReference type="PRINTS" id="PR00455">
    <property type="entry name" value="HTHTETR"/>
</dbReference>
<dbReference type="PANTHER" id="PTHR30055">
    <property type="entry name" value="HTH-TYPE TRANSCRIPTIONAL REGULATOR RUTR"/>
    <property type="match status" value="1"/>
</dbReference>
<dbReference type="Gene3D" id="1.10.357.10">
    <property type="entry name" value="Tetracycline Repressor, domain 2"/>
    <property type="match status" value="1"/>
</dbReference>
<protein>
    <submittedName>
        <fullName evidence="6">Regulatory protein TetR</fullName>
    </submittedName>
</protein>
<evidence type="ECO:0000256" key="1">
    <source>
        <dbReference type="ARBA" id="ARBA00023015"/>
    </source>
</evidence>
<proteinExistence type="predicted"/>
<dbReference type="Proteomes" id="UP000000343">
    <property type="component" value="Chromosome"/>
</dbReference>
<evidence type="ECO:0000256" key="2">
    <source>
        <dbReference type="ARBA" id="ARBA00023125"/>
    </source>
</evidence>
<dbReference type="EMBL" id="CP002480">
    <property type="protein sequence ID" value="ADW68179.1"/>
    <property type="molecule type" value="Genomic_DNA"/>
</dbReference>
<organism evidence="7">
    <name type="scientific">Granulicella tundricola (strain ATCC BAA-1859 / DSM 23138 / MP5ACTX9)</name>
    <dbReference type="NCBI Taxonomy" id="1198114"/>
    <lineage>
        <taxon>Bacteria</taxon>
        <taxon>Pseudomonadati</taxon>
        <taxon>Acidobacteriota</taxon>
        <taxon>Terriglobia</taxon>
        <taxon>Terriglobales</taxon>
        <taxon>Acidobacteriaceae</taxon>
        <taxon>Granulicella</taxon>
    </lineage>
</organism>
<gene>
    <name evidence="6" type="ordered locus">AciX9_1116</name>
</gene>
<evidence type="ECO:0000313" key="7">
    <source>
        <dbReference type="Proteomes" id="UP000000343"/>
    </source>
</evidence>
<dbReference type="Pfam" id="PF00440">
    <property type="entry name" value="TetR_N"/>
    <property type="match status" value="1"/>
</dbReference>
<dbReference type="eggNOG" id="COG1309">
    <property type="taxonomic scope" value="Bacteria"/>
</dbReference>
<accession>E8X3I8</accession>
<dbReference type="AlphaFoldDB" id="E8X3I8"/>
<keyword evidence="2 4" id="KW-0238">DNA-binding</keyword>
<keyword evidence="1" id="KW-0805">Transcription regulation</keyword>
<evidence type="ECO:0000256" key="4">
    <source>
        <dbReference type="PROSITE-ProRule" id="PRU00335"/>
    </source>
</evidence>
<dbReference type="KEGG" id="acm:AciX9_1116"/>
<dbReference type="SUPFAM" id="SSF46689">
    <property type="entry name" value="Homeodomain-like"/>
    <property type="match status" value="1"/>
</dbReference>
<keyword evidence="7" id="KW-1185">Reference proteome</keyword>
<dbReference type="HOGENOM" id="CLU_069356_15_11_0"/>
<evidence type="ECO:0000313" key="6">
    <source>
        <dbReference type="EMBL" id="ADW68179.1"/>
    </source>
</evidence>
<dbReference type="PROSITE" id="PS50977">
    <property type="entry name" value="HTH_TETR_2"/>
    <property type="match status" value="1"/>
</dbReference>